<organism evidence="2 3">
    <name type="scientific">Pyricularia oryzae</name>
    <name type="common">Rice blast fungus</name>
    <name type="synonym">Magnaporthe oryzae</name>
    <dbReference type="NCBI Taxonomy" id="318829"/>
    <lineage>
        <taxon>Eukaryota</taxon>
        <taxon>Fungi</taxon>
        <taxon>Dikarya</taxon>
        <taxon>Ascomycota</taxon>
        <taxon>Pezizomycotina</taxon>
        <taxon>Sordariomycetes</taxon>
        <taxon>Sordariomycetidae</taxon>
        <taxon>Magnaporthales</taxon>
        <taxon>Pyriculariaceae</taxon>
        <taxon>Pyricularia</taxon>
    </lineage>
</organism>
<dbReference type="InterPro" id="IPR010730">
    <property type="entry name" value="HET"/>
</dbReference>
<evidence type="ECO:0000259" key="1">
    <source>
        <dbReference type="Pfam" id="PF06985"/>
    </source>
</evidence>
<dbReference type="Pfam" id="PF06985">
    <property type="entry name" value="HET"/>
    <property type="match status" value="1"/>
</dbReference>
<feature type="domain" description="Heterokaryon incompatibility" evidence="1">
    <location>
        <begin position="180"/>
        <end position="335"/>
    </location>
</feature>
<dbReference type="Proteomes" id="UP000294847">
    <property type="component" value="Chromosome 1"/>
</dbReference>
<dbReference type="PANTHER" id="PTHR33112">
    <property type="entry name" value="DOMAIN PROTEIN, PUTATIVE-RELATED"/>
    <property type="match status" value="1"/>
</dbReference>
<protein>
    <recommendedName>
        <fullName evidence="1">Heterokaryon incompatibility domain-containing protein</fullName>
    </recommendedName>
</protein>
<name>A0A4P7MXN9_PYROR</name>
<dbReference type="EMBL" id="CP034204">
    <property type="protein sequence ID" value="QBZ54818.1"/>
    <property type="molecule type" value="Genomic_DNA"/>
</dbReference>
<reference evidence="2 3" key="1">
    <citation type="journal article" date="2019" name="Mol. Biol. Evol.">
        <title>Blast fungal genomes show frequent chromosomal changes, gene gains and losses, and effector gene turnover.</title>
        <authorList>
            <person name="Gomez Luciano L.B."/>
            <person name="Jason Tsai I."/>
            <person name="Chuma I."/>
            <person name="Tosa Y."/>
            <person name="Chen Y.H."/>
            <person name="Li J.Y."/>
            <person name="Li M.Y."/>
            <person name="Jade Lu M.Y."/>
            <person name="Nakayashiki H."/>
            <person name="Li W.H."/>
        </authorList>
    </citation>
    <scope>NUCLEOTIDE SEQUENCE [LARGE SCALE GENOMIC DNA]</scope>
    <source>
        <strain evidence="2">MZ5-1-6</strain>
    </source>
</reference>
<evidence type="ECO:0000313" key="2">
    <source>
        <dbReference type="EMBL" id="QBZ54818.1"/>
    </source>
</evidence>
<sequence length="644" mass="70543">MSTHPGLCRYCIAIKNLRTAPQVTFELPHTDWILASSSTCPACFVVINFYDTAVRETRTDIAVKWFISERQRLMCNVGLGLPNCYEVLMQTLSLVEAAPAELDGDEWLGTGISKQALSKENVQMARTWIIDCVQSHSRCQQGVPSSPPPLPLRVIDLEIPTNPVLKICDPHPENRPRADYAALSYCWGSGNTLRTTKANLASHVAGIPIEDFPAGLQDAVQTTLALELRYLWIDCLCIIQDDVADWAAHSSHEMQAIYGQSTVTISATSSDDASKPWPSSSAANSPIKLWDGPIPGGDGSTTAPGLATYLIRPVRSWDLNIDAAPLSQRGWALQERLLPRRVLHFGAQQLAFECLTHTATESSHARLALRGAEALLHPFAHVAAATGLHISYAGHARHGQSLLGIKSSLFRGDGAVESLDDVLLQWYGILRLYSRRRLTRALDRMPAIMGIVKLFAERLPDARFVGGIWACDVQRGLCWTVAGEGPLNAGIEPRRAPSWSWLAVDGFTLFPDELVHEDSRVATVEGIDATTESDLSSSGVLRLRTRVVLLGSGEELERWADDHGYKVFWDAGAEDGDLAVAFVAKLWHGVDDNMAIMPNYSVFFMVLRRVAGDASGWERVGITKNPNPWRGNVADGKVGSISIL</sequence>
<accession>A0A4P7MXN9</accession>
<dbReference type="PANTHER" id="PTHR33112:SF9">
    <property type="entry name" value="HETEROKARYON INCOMPATIBILITY DOMAIN-CONTAINING PROTEIN"/>
    <property type="match status" value="1"/>
</dbReference>
<gene>
    <name evidence="2" type="ORF">PoMZ_10528</name>
</gene>
<evidence type="ECO:0000313" key="3">
    <source>
        <dbReference type="Proteomes" id="UP000294847"/>
    </source>
</evidence>
<dbReference type="AlphaFoldDB" id="A0A4P7MXN9"/>
<proteinExistence type="predicted"/>